<proteinExistence type="predicted"/>
<evidence type="ECO:0000313" key="2">
    <source>
        <dbReference type="EMBL" id="PZW21096.1"/>
    </source>
</evidence>
<organism evidence="2 3">
    <name type="scientific">Thermosporothrix hazakensis</name>
    <dbReference type="NCBI Taxonomy" id="644383"/>
    <lineage>
        <taxon>Bacteria</taxon>
        <taxon>Bacillati</taxon>
        <taxon>Chloroflexota</taxon>
        <taxon>Ktedonobacteria</taxon>
        <taxon>Ktedonobacterales</taxon>
        <taxon>Thermosporotrichaceae</taxon>
        <taxon>Thermosporothrix</taxon>
    </lineage>
</organism>
<dbReference type="EMBL" id="QKUF01000036">
    <property type="protein sequence ID" value="PZW21096.1"/>
    <property type="molecule type" value="Genomic_DNA"/>
</dbReference>
<accession>A0A326TW07</accession>
<protein>
    <submittedName>
        <fullName evidence="2">Uncharacterized protein</fullName>
    </submittedName>
</protein>
<evidence type="ECO:0000256" key="1">
    <source>
        <dbReference type="SAM" id="MobiDB-lite"/>
    </source>
</evidence>
<evidence type="ECO:0000313" key="3">
    <source>
        <dbReference type="Proteomes" id="UP000248806"/>
    </source>
</evidence>
<keyword evidence="3" id="KW-1185">Reference proteome</keyword>
<sequence length="129" mass="14081">MDAMSATGRYHSEGGKSFTKAAPRTGRSIAEQATNTHRCSDGMLTPWKVSKPTGILAVHAGTASAPEQTGGLKARETEHAVCGGELKLLNNNAGVGMKQLSKQQFFSLLWKHLLFFFHTTSRAHLEERR</sequence>
<dbReference type="AlphaFoldDB" id="A0A326TW07"/>
<dbReference type="Proteomes" id="UP000248806">
    <property type="component" value="Unassembled WGS sequence"/>
</dbReference>
<reference evidence="2 3" key="1">
    <citation type="submission" date="2018-06" db="EMBL/GenBank/DDBJ databases">
        <title>Genomic Encyclopedia of Archaeal and Bacterial Type Strains, Phase II (KMG-II): from individual species to whole genera.</title>
        <authorList>
            <person name="Goeker M."/>
        </authorList>
    </citation>
    <scope>NUCLEOTIDE SEQUENCE [LARGE SCALE GENOMIC DNA]</scope>
    <source>
        <strain evidence="2 3">ATCC BAA-1881</strain>
    </source>
</reference>
<gene>
    <name evidence="2" type="ORF">EI42_05632</name>
</gene>
<comment type="caution">
    <text evidence="2">The sequence shown here is derived from an EMBL/GenBank/DDBJ whole genome shotgun (WGS) entry which is preliminary data.</text>
</comment>
<name>A0A326TW07_THEHA</name>
<feature type="region of interest" description="Disordered" evidence="1">
    <location>
        <begin position="1"/>
        <end position="35"/>
    </location>
</feature>